<dbReference type="RefSeq" id="XP_060368865.1">
    <property type="nucleotide sequence ID" value="XM_060501038.1"/>
</dbReference>
<dbReference type="GeneID" id="85384938"/>
<feature type="chain" id="PRO_5042187379" description="Secreted protein" evidence="1">
    <location>
        <begin position="28"/>
        <end position="124"/>
    </location>
</feature>
<proteinExistence type="predicted"/>
<accession>A0AAD8XK25</accession>
<evidence type="ECO:0000313" key="3">
    <source>
        <dbReference type="Proteomes" id="UP001244207"/>
    </source>
</evidence>
<comment type="caution">
    <text evidence="2">The sequence shown here is derived from an EMBL/GenBank/DDBJ whole genome shotgun (WGS) entry which is preliminary data.</text>
</comment>
<keyword evidence="1" id="KW-0732">Signal</keyword>
<evidence type="ECO:0008006" key="4">
    <source>
        <dbReference type="Google" id="ProtNLM"/>
    </source>
</evidence>
<name>A0AAD8XK25_GLOAC</name>
<keyword evidence="3" id="KW-1185">Reference proteome</keyword>
<organism evidence="2 3">
    <name type="scientific">Glomerella acutata</name>
    <name type="common">Colletotrichum acutatum</name>
    <dbReference type="NCBI Taxonomy" id="27357"/>
    <lineage>
        <taxon>Eukaryota</taxon>
        <taxon>Fungi</taxon>
        <taxon>Dikarya</taxon>
        <taxon>Ascomycota</taxon>
        <taxon>Pezizomycotina</taxon>
        <taxon>Sordariomycetes</taxon>
        <taxon>Hypocreomycetidae</taxon>
        <taxon>Glomerellales</taxon>
        <taxon>Glomerellaceae</taxon>
        <taxon>Colletotrichum</taxon>
        <taxon>Colletotrichum acutatum species complex</taxon>
    </lineage>
</organism>
<dbReference type="EMBL" id="JAHMHS010000015">
    <property type="protein sequence ID" value="KAK1728810.1"/>
    <property type="molecule type" value="Genomic_DNA"/>
</dbReference>
<reference evidence="2" key="1">
    <citation type="submission" date="2021-12" db="EMBL/GenBank/DDBJ databases">
        <title>Comparative genomics, transcriptomics and evolutionary studies reveal genomic signatures of adaptation to plant cell wall in hemibiotrophic fungi.</title>
        <authorList>
            <consortium name="DOE Joint Genome Institute"/>
            <person name="Baroncelli R."/>
            <person name="Diaz J.F."/>
            <person name="Benocci T."/>
            <person name="Peng M."/>
            <person name="Battaglia E."/>
            <person name="Haridas S."/>
            <person name="Andreopoulos W."/>
            <person name="Labutti K."/>
            <person name="Pangilinan J."/>
            <person name="Floch G.L."/>
            <person name="Makela M.R."/>
            <person name="Henrissat B."/>
            <person name="Grigoriev I.V."/>
            <person name="Crouch J.A."/>
            <person name="De Vries R.P."/>
            <person name="Sukno S.A."/>
            <person name="Thon M.R."/>
        </authorList>
    </citation>
    <scope>NUCLEOTIDE SEQUENCE</scope>
    <source>
        <strain evidence="2">CBS 112980</strain>
    </source>
</reference>
<feature type="signal peptide" evidence="1">
    <location>
        <begin position="1"/>
        <end position="27"/>
    </location>
</feature>
<gene>
    <name evidence="2" type="ORF">BDZ83DRAFT_102804</name>
</gene>
<dbReference type="AlphaFoldDB" id="A0AAD8XK25"/>
<dbReference type="Proteomes" id="UP001244207">
    <property type="component" value="Unassembled WGS sequence"/>
</dbReference>
<evidence type="ECO:0000256" key="1">
    <source>
        <dbReference type="SAM" id="SignalP"/>
    </source>
</evidence>
<protein>
    <recommendedName>
        <fullName evidence="4">Secreted protein</fullName>
    </recommendedName>
</protein>
<sequence>MSLTVCEGMAWIQTCKFVLLVSAFIMAQPSDRALEPEYGHVDAPRLVTRIIATLHIGIGGLYTSETPIAVTRLVTQSLSSGNQEEATMTKQTKNYRFLSYPSPLSHYQRWETRHQRCGSKGCVP</sequence>
<evidence type="ECO:0000313" key="2">
    <source>
        <dbReference type="EMBL" id="KAK1728810.1"/>
    </source>
</evidence>